<dbReference type="Pfam" id="PF13527">
    <property type="entry name" value="Acetyltransf_9"/>
    <property type="match status" value="1"/>
</dbReference>
<comment type="caution">
    <text evidence="2">The sequence shown here is derived from an EMBL/GenBank/DDBJ whole genome shotgun (WGS) entry which is preliminary data.</text>
</comment>
<accession>A0AAE3L683</accession>
<dbReference type="Gene3D" id="3.40.630.30">
    <property type="match status" value="1"/>
</dbReference>
<sequence length="286" mass="32739">MMQINYAKDGITFERAIKLIDHVFPGAKDMVAQGKELGAYWQDASTPFIIEKNNQFIAHLGIVPIDITLANKAQHLAILHGVCVHPKYRGQGYFKQLMEEALPYLHKNFDATLLFTDNPELYIPFGYKTYPQYDFLIPIPQPSSSEASLKRLYLQQAEDLALFNRIYKNRVPLTADVDISHRILYLFNSLEMKLFYAKTLDAIIVCKAHKKLYLQDILSSQTLSFSEVLSVLPHEYTEVILQFHPGNWLGTPYQTLAAKTKGVLMACAHFSPADKTTFRWNEMARC</sequence>
<reference evidence="2" key="2">
    <citation type="submission" date="2021-06" db="EMBL/GenBank/DDBJ databases">
        <title>Genomic Description and Analysis of Intracellular Bacteria, Candidatus Berkiella cookevillensis and Candidatus Berkiella aquae.</title>
        <authorList>
            <person name="Kidane D.T."/>
            <person name="Mehari Y.T."/>
            <person name="Rice F.C."/>
            <person name="Arivett B.A."/>
            <person name="Farone A.L."/>
            <person name="Berk S.G."/>
            <person name="Farone M.B."/>
        </authorList>
    </citation>
    <scope>NUCLEOTIDE SEQUENCE</scope>
    <source>
        <strain evidence="2">HT99</strain>
    </source>
</reference>
<dbReference type="RefSeq" id="WP_083482934.1">
    <property type="nucleotide sequence ID" value="NZ_LKAJ02000001.1"/>
</dbReference>
<dbReference type="CDD" id="cd04301">
    <property type="entry name" value="NAT_SF"/>
    <property type="match status" value="1"/>
</dbReference>
<gene>
    <name evidence="2" type="ORF">HT99x_001990</name>
</gene>
<name>A0AAE3L683_9GAMM</name>
<dbReference type="InterPro" id="IPR016181">
    <property type="entry name" value="Acyl_CoA_acyltransferase"/>
</dbReference>
<dbReference type="InterPro" id="IPR000182">
    <property type="entry name" value="GNAT_dom"/>
</dbReference>
<evidence type="ECO:0000259" key="1">
    <source>
        <dbReference type="PROSITE" id="PS51186"/>
    </source>
</evidence>
<reference evidence="2" key="1">
    <citation type="journal article" date="2016" name="Genome Announc.">
        <title>Draft Genome Sequences of Two Novel Amoeba-Resistant Intranuclear Bacteria, 'Candidatus Berkiella cookevillensis' and 'Candidatus Berkiella aquae'.</title>
        <authorList>
            <person name="Mehari Y.T."/>
            <person name="Arivett B.A."/>
            <person name="Farone A.L."/>
            <person name="Gunderson J.H."/>
            <person name="Farone M.B."/>
        </authorList>
    </citation>
    <scope>NUCLEOTIDE SEQUENCE</scope>
    <source>
        <strain evidence="2">HT99</strain>
    </source>
</reference>
<dbReference type="EMBL" id="LKAJ02000001">
    <property type="protein sequence ID" value="MCS5710192.1"/>
    <property type="molecule type" value="Genomic_DNA"/>
</dbReference>
<feature type="domain" description="N-acetyltransferase" evidence="1">
    <location>
        <begin position="2"/>
        <end position="155"/>
    </location>
</feature>
<protein>
    <submittedName>
        <fullName evidence="2">GNAT family N-acetyltransferase</fullName>
    </submittedName>
</protein>
<dbReference type="SUPFAM" id="SSF55729">
    <property type="entry name" value="Acyl-CoA N-acyltransferases (Nat)"/>
    <property type="match status" value="1"/>
</dbReference>
<dbReference type="PROSITE" id="PS51186">
    <property type="entry name" value="GNAT"/>
    <property type="match status" value="1"/>
</dbReference>
<dbReference type="Proteomes" id="UP000051497">
    <property type="component" value="Unassembled WGS sequence"/>
</dbReference>
<dbReference type="AlphaFoldDB" id="A0AAE3L683"/>
<evidence type="ECO:0000313" key="3">
    <source>
        <dbReference type="Proteomes" id="UP000051497"/>
    </source>
</evidence>
<evidence type="ECO:0000313" key="2">
    <source>
        <dbReference type="EMBL" id="MCS5710192.1"/>
    </source>
</evidence>
<proteinExistence type="predicted"/>
<organism evidence="2 3">
    <name type="scientific">Candidatus Berkiella aquae</name>
    <dbReference type="NCBI Taxonomy" id="295108"/>
    <lineage>
        <taxon>Bacteria</taxon>
        <taxon>Pseudomonadati</taxon>
        <taxon>Pseudomonadota</taxon>
        <taxon>Gammaproteobacteria</taxon>
        <taxon>Candidatus Berkiellales</taxon>
        <taxon>Candidatus Berkiellaceae</taxon>
        <taxon>Candidatus Berkiella</taxon>
    </lineage>
</organism>
<dbReference type="GO" id="GO:0016747">
    <property type="term" value="F:acyltransferase activity, transferring groups other than amino-acyl groups"/>
    <property type="evidence" value="ECO:0007669"/>
    <property type="project" value="InterPro"/>
</dbReference>
<keyword evidence="3" id="KW-1185">Reference proteome</keyword>